<gene>
    <name evidence="2" type="ORF">Enr13x_57430</name>
</gene>
<keyword evidence="3" id="KW-1185">Reference proteome</keyword>
<dbReference type="KEGG" id="snep:Enr13x_57430"/>
<organism evidence="2 3">
    <name type="scientific">Stieleria neptunia</name>
    <dbReference type="NCBI Taxonomy" id="2527979"/>
    <lineage>
        <taxon>Bacteria</taxon>
        <taxon>Pseudomonadati</taxon>
        <taxon>Planctomycetota</taxon>
        <taxon>Planctomycetia</taxon>
        <taxon>Pirellulales</taxon>
        <taxon>Pirellulaceae</taxon>
        <taxon>Stieleria</taxon>
    </lineage>
</organism>
<feature type="region of interest" description="Disordered" evidence="1">
    <location>
        <begin position="1"/>
        <end position="26"/>
    </location>
</feature>
<reference evidence="2 3" key="1">
    <citation type="submission" date="2019-03" db="EMBL/GenBank/DDBJ databases">
        <title>Deep-cultivation of Planctomycetes and their phenomic and genomic characterization uncovers novel biology.</title>
        <authorList>
            <person name="Wiegand S."/>
            <person name="Jogler M."/>
            <person name="Boedeker C."/>
            <person name="Pinto D."/>
            <person name="Vollmers J."/>
            <person name="Rivas-Marin E."/>
            <person name="Kohn T."/>
            <person name="Peeters S.H."/>
            <person name="Heuer A."/>
            <person name="Rast P."/>
            <person name="Oberbeckmann S."/>
            <person name="Bunk B."/>
            <person name="Jeske O."/>
            <person name="Meyerdierks A."/>
            <person name="Storesund J.E."/>
            <person name="Kallscheuer N."/>
            <person name="Luecker S."/>
            <person name="Lage O.M."/>
            <person name="Pohl T."/>
            <person name="Merkel B.J."/>
            <person name="Hornburger P."/>
            <person name="Mueller R.-W."/>
            <person name="Bruemmer F."/>
            <person name="Labrenz M."/>
            <person name="Spormann A.M."/>
            <person name="Op den Camp H."/>
            <person name="Overmann J."/>
            <person name="Amann R."/>
            <person name="Jetten M.S.M."/>
            <person name="Mascher T."/>
            <person name="Medema M.H."/>
            <person name="Devos D.P."/>
            <person name="Kaster A.-K."/>
            <person name="Ovreas L."/>
            <person name="Rohde M."/>
            <person name="Galperin M.Y."/>
            <person name="Jogler C."/>
        </authorList>
    </citation>
    <scope>NUCLEOTIDE SEQUENCE [LARGE SCALE GENOMIC DNA]</scope>
    <source>
        <strain evidence="2 3">Enr13</strain>
    </source>
</reference>
<name>A0A518HYB8_9BACT</name>
<dbReference type="Proteomes" id="UP000319004">
    <property type="component" value="Chromosome"/>
</dbReference>
<dbReference type="EMBL" id="CP037423">
    <property type="protein sequence ID" value="QDV45840.1"/>
    <property type="molecule type" value="Genomic_DNA"/>
</dbReference>
<dbReference type="AlphaFoldDB" id="A0A518HYB8"/>
<sequence>MKKEHETVHAQHQAMAKKHEQVTSGREELHKILANLMELMKNVK</sequence>
<proteinExistence type="predicted"/>
<evidence type="ECO:0000313" key="3">
    <source>
        <dbReference type="Proteomes" id="UP000319004"/>
    </source>
</evidence>
<dbReference type="RefSeq" id="WP_261344155.1">
    <property type="nucleotide sequence ID" value="NZ_CP037423.1"/>
</dbReference>
<feature type="compositionally biased region" description="Basic and acidic residues" evidence="1">
    <location>
        <begin position="17"/>
        <end position="26"/>
    </location>
</feature>
<accession>A0A518HYB8</accession>
<evidence type="ECO:0000256" key="1">
    <source>
        <dbReference type="SAM" id="MobiDB-lite"/>
    </source>
</evidence>
<evidence type="ECO:0000313" key="2">
    <source>
        <dbReference type="EMBL" id="QDV45840.1"/>
    </source>
</evidence>
<protein>
    <submittedName>
        <fullName evidence="2">Uncharacterized protein</fullName>
    </submittedName>
</protein>